<evidence type="ECO:0008006" key="3">
    <source>
        <dbReference type="Google" id="ProtNLM"/>
    </source>
</evidence>
<dbReference type="SUPFAM" id="SSF52540">
    <property type="entry name" value="P-loop containing nucleoside triphosphate hydrolases"/>
    <property type="match status" value="1"/>
</dbReference>
<dbReference type="SUPFAM" id="SSF53474">
    <property type="entry name" value="alpha/beta-Hydrolases"/>
    <property type="match status" value="1"/>
</dbReference>
<name>A0AAN6P7L9_9PEZI</name>
<keyword evidence="2" id="KW-1185">Reference proteome</keyword>
<dbReference type="PANTHER" id="PTHR48182:SF3">
    <property type="entry name" value="DUF676 DOMAIN-CONTAINING PROTEIN"/>
    <property type="match status" value="1"/>
</dbReference>
<dbReference type="InterPro" id="IPR029058">
    <property type="entry name" value="AB_hydrolase_fold"/>
</dbReference>
<gene>
    <name evidence="1" type="ORF">C8A01DRAFT_50136</name>
</gene>
<accession>A0AAN6P7L9</accession>
<organism evidence="1 2">
    <name type="scientific">Parachaetomium inaequale</name>
    <dbReference type="NCBI Taxonomy" id="2588326"/>
    <lineage>
        <taxon>Eukaryota</taxon>
        <taxon>Fungi</taxon>
        <taxon>Dikarya</taxon>
        <taxon>Ascomycota</taxon>
        <taxon>Pezizomycotina</taxon>
        <taxon>Sordariomycetes</taxon>
        <taxon>Sordariomycetidae</taxon>
        <taxon>Sordariales</taxon>
        <taxon>Chaetomiaceae</taxon>
        <taxon>Parachaetomium</taxon>
    </lineage>
</organism>
<dbReference type="PANTHER" id="PTHR48182">
    <property type="entry name" value="PROTEIN SERAC1"/>
    <property type="match status" value="1"/>
</dbReference>
<sequence>MDLAVAVYALIFLLSIAFLYDQSTKRIPNRLDPYQAPKSRFELVAVGANGLPTRADGIERSIVFATRRAEAANTSEEAAPDTERFVNWISDFLPEDLPPAIYKNVRMFFYNYDSYWKREAVHTRLAHHGNELLEHINGEIRASEAERSRNLVFVAYSYGGLVVKQALVQAQANRDLGHVAEHTKAILFLGTPYRGSNFGVWGWWAALALQPLGSNLFILANLEYDSTSLLDLYRAFVGNARDDLRVFNFFEKRPIQMFRLWLIRWEQFCVREQSATYEGPKVRNIGLPVDHYGLNKFGWRSESYQVIRSKLVETVDSFARLGKRHYAVPFETAYTYTERTALSMELEEKMRIRHEKASIPFAVVLHGLGGAGKSQLALDYAERYKDRYNPILWIDATDEEAVRSSFRRCATELGLPDERVEKQGPVLTDTRVLAALRWLRDRTEVDDEWLVIVNNADDVSWGIQKILPKGKRGSILITSQDQQSVQMLSGACGQVQVGAMSRVEGAALLLRHLGLDVGSASEGIRRGCEEVAHNLGYLALAIELAGAYIGSDPAPGQALTQYLEDYKRHRDELLKMDHFRGLLPTEKTVWTVWDTTLDKITKKYSNLKPDVLLTFLAHFKGSIVQDELFRLASLGMAAVDAELDDAASEGIPADLRQYVPVDDRDEWDSFRYRQSRDVLVRYSLLLVQWRATRNDPIGQWRRWYMVFILAVCCQMIEEQDRPEFRRHLIAHLPDISEDDVDGDKILTRHHGFIGTEEAEKLQVQVMEIRKTKLGADHFSTLTSIANLAATYRNQGR</sequence>
<proteinExistence type="predicted"/>
<comment type="caution">
    <text evidence="1">The sequence shown here is derived from an EMBL/GenBank/DDBJ whole genome shotgun (WGS) entry which is preliminary data.</text>
</comment>
<dbReference type="EMBL" id="MU854543">
    <property type="protein sequence ID" value="KAK4033241.1"/>
    <property type="molecule type" value="Genomic_DNA"/>
</dbReference>
<dbReference type="InterPro" id="IPR052374">
    <property type="entry name" value="SERAC1"/>
</dbReference>
<protein>
    <recommendedName>
        <fullName evidence="3">NB-ARC domain-containing protein</fullName>
    </recommendedName>
</protein>
<dbReference type="InterPro" id="IPR011990">
    <property type="entry name" value="TPR-like_helical_dom_sf"/>
</dbReference>
<dbReference type="InterPro" id="IPR027417">
    <property type="entry name" value="P-loop_NTPase"/>
</dbReference>
<dbReference type="AlphaFoldDB" id="A0AAN6P7L9"/>
<dbReference type="Gene3D" id="1.25.40.10">
    <property type="entry name" value="Tetratricopeptide repeat domain"/>
    <property type="match status" value="1"/>
</dbReference>
<evidence type="ECO:0000313" key="1">
    <source>
        <dbReference type="EMBL" id="KAK4033241.1"/>
    </source>
</evidence>
<evidence type="ECO:0000313" key="2">
    <source>
        <dbReference type="Proteomes" id="UP001303115"/>
    </source>
</evidence>
<dbReference type="Gene3D" id="3.40.50.1820">
    <property type="entry name" value="alpha/beta hydrolase"/>
    <property type="match status" value="1"/>
</dbReference>
<reference evidence="2" key="1">
    <citation type="journal article" date="2023" name="Mol. Phylogenet. Evol.">
        <title>Genome-scale phylogeny and comparative genomics of the fungal order Sordariales.</title>
        <authorList>
            <person name="Hensen N."/>
            <person name="Bonometti L."/>
            <person name="Westerberg I."/>
            <person name="Brannstrom I.O."/>
            <person name="Guillou S."/>
            <person name="Cros-Aarteil S."/>
            <person name="Calhoun S."/>
            <person name="Haridas S."/>
            <person name="Kuo A."/>
            <person name="Mondo S."/>
            <person name="Pangilinan J."/>
            <person name="Riley R."/>
            <person name="LaButti K."/>
            <person name="Andreopoulos B."/>
            <person name="Lipzen A."/>
            <person name="Chen C."/>
            <person name="Yan M."/>
            <person name="Daum C."/>
            <person name="Ng V."/>
            <person name="Clum A."/>
            <person name="Steindorff A."/>
            <person name="Ohm R.A."/>
            <person name="Martin F."/>
            <person name="Silar P."/>
            <person name="Natvig D.O."/>
            <person name="Lalanne C."/>
            <person name="Gautier V."/>
            <person name="Ament-Velasquez S.L."/>
            <person name="Kruys A."/>
            <person name="Hutchinson M.I."/>
            <person name="Powell A.J."/>
            <person name="Barry K."/>
            <person name="Miller A.N."/>
            <person name="Grigoriev I.V."/>
            <person name="Debuchy R."/>
            <person name="Gladieux P."/>
            <person name="Hiltunen Thoren M."/>
            <person name="Johannesson H."/>
        </authorList>
    </citation>
    <scope>NUCLEOTIDE SEQUENCE [LARGE SCALE GENOMIC DNA]</scope>
    <source>
        <strain evidence="2">CBS 284.82</strain>
    </source>
</reference>
<dbReference type="Gene3D" id="3.40.50.300">
    <property type="entry name" value="P-loop containing nucleotide triphosphate hydrolases"/>
    <property type="match status" value="1"/>
</dbReference>
<dbReference type="Proteomes" id="UP001303115">
    <property type="component" value="Unassembled WGS sequence"/>
</dbReference>